<dbReference type="KEGG" id="ccin:107270911"/>
<dbReference type="InterPro" id="IPR027905">
    <property type="entry name" value="CFAP95"/>
</dbReference>
<name>A0AAJ7RNY2_CEPCN</name>
<dbReference type="Pfam" id="PF15139">
    <property type="entry name" value="CFAP95"/>
    <property type="match status" value="1"/>
</dbReference>
<protein>
    <submittedName>
        <fullName evidence="2">Uncharacterized protein LOC107270911</fullName>
    </submittedName>
</protein>
<sequence>MTTTIRKEPINSVFPLLGNEVKHFEVLNIEVPTTYNKKVMIHDWQLYLLAEPRDTTNFFPPKGHLHMASYKNLGDKYTKTGISETHAMLEQIKTKCQQADCQLTRSANRNQNSKINGMEKYTGDYGYKNYRTTTEIDYPSHFSMTPKKVSTYKVPFLMNRRTIGHDSLSFENSPGIRTFVDDDMELHDKIADLKMHRHVSYDPIVKSYTDVCKYKRIRMNA</sequence>
<dbReference type="Proteomes" id="UP000694920">
    <property type="component" value="Unplaced"/>
</dbReference>
<accession>A0AAJ7RNY2</accession>
<dbReference type="RefSeq" id="XP_024943995.1">
    <property type="nucleotide sequence ID" value="XM_025088227.1"/>
</dbReference>
<gene>
    <name evidence="2" type="primary">LOC107270911</name>
</gene>
<evidence type="ECO:0000313" key="2">
    <source>
        <dbReference type="RefSeq" id="XP_024943995.1"/>
    </source>
</evidence>
<proteinExistence type="predicted"/>
<evidence type="ECO:0000313" key="1">
    <source>
        <dbReference type="Proteomes" id="UP000694920"/>
    </source>
</evidence>
<organism evidence="1 2">
    <name type="scientific">Cephus cinctus</name>
    <name type="common">Wheat stem sawfly</name>
    <dbReference type="NCBI Taxonomy" id="211228"/>
    <lineage>
        <taxon>Eukaryota</taxon>
        <taxon>Metazoa</taxon>
        <taxon>Ecdysozoa</taxon>
        <taxon>Arthropoda</taxon>
        <taxon>Hexapoda</taxon>
        <taxon>Insecta</taxon>
        <taxon>Pterygota</taxon>
        <taxon>Neoptera</taxon>
        <taxon>Endopterygota</taxon>
        <taxon>Hymenoptera</taxon>
        <taxon>Cephoidea</taxon>
        <taxon>Cephidae</taxon>
        <taxon>Cephus</taxon>
    </lineage>
</organism>
<dbReference type="AlphaFoldDB" id="A0AAJ7RNY2"/>
<dbReference type="GeneID" id="107270911"/>
<keyword evidence="1" id="KW-1185">Reference proteome</keyword>
<reference evidence="2" key="1">
    <citation type="submission" date="2025-08" db="UniProtKB">
        <authorList>
            <consortium name="RefSeq"/>
        </authorList>
    </citation>
    <scope>IDENTIFICATION</scope>
</reference>